<sequence length="75" mass="8632">MTGTVLCKKNKYFAMTKLHKQVRYDQVFISRETFTSFPSPLGRNTIIKERGKHPGKEVKVKRGFAVARDFVANEV</sequence>
<dbReference type="AlphaFoldDB" id="A0AAV4SZ95"/>
<evidence type="ECO:0000313" key="1">
    <source>
        <dbReference type="EMBL" id="GIY37752.1"/>
    </source>
</evidence>
<keyword evidence="2" id="KW-1185">Reference proteome</keyword>
<reference evidence="1 2" key="1">
    <citation type="submission" date="2021-06" db="EMBL/GenBank/DDBJ databases">
        <title>Caerostris extrusa draft genome.</title>
        <authorList>
            <person name="Kono N."/>
            <person name="Arakawa K."/>
        </authorList>
    </citation>
    <scope>NUCLEOTIDE SEQUENCE [LARGE SCALE GENOMIC DNA]</scope>
</reference>
<protein>
    <submittedName>
        <fullName evidence="1">Uncharacterized protein</fullName>
    </submittedName>
</protein>
<dbReference type="Proteomes" id="UP001054945">
    <property type="component" value="Unassembled WGS sequence"/>
</dbReference>
<organism evidence="1 2">
    <name type="scientific">Caerostris extrusa</name>
    <name type="common">Bark spider</name>
    <name type="synonym">Caerostris bankana</name>
    <dbReference type="NCBI Taxonomy" id="172846"/>
    <lineage>
        <taxon>Eukaryota</taxon>
        <taxon>Metazoa</taxon>
        <taxon>Ecdysozoa</taxon>
        <taxon>Arthropoda</taxon>
        <taxon>Chelicerata</taxon>
        <taxon>Arachnida</taxon>
        <taxon>Araneae</taxon>
        <taxon>Araneomorphae</taxon>
        <taxon>Entelegynae</taxon>
        <taxon>Araneoidea</taxon>
        <taxon>Araneidae</taxon>
        <taxon>Caerostris</taxon>
    </lineage>
</organism>
<accession>A0AAV4SZ95</accession>
<evidence type="ECO:0000313" key="2">
    <source>
        <dbReference type="Proteomes" id="UP001054945"/>
    </source>
</evidence>
<gene>
    <name evidence="1" type="ORF">CEXT_112141</name>
</gene>
<dbReference type="EMBL" id="BPLR01010214">
    <property type="protein sequence ID" value="GIY37752.1"/>
    <property type="molecule type" value="Genomic_DNA"/>
</dbReference>
<comment type="caution">
    <text evidence="1">The sequence shown here is derived from an EMBL/GenBank/DDBJ whole genome shotgun (WGS) entry which is preliminary data.</text>
</comment>
<name>A0AAV4SZ95_CAEEX</name>
<proteinExistence type="predicted"/>